<evidence type="ECO:0000259" key="6">
    <source>
        <dbReference type="PROSITE" id="PS51469"/>
    </source>
</evidence>
<keyword evidence="2 5" id="KW-0812">Transmembrane</keyword>
<evidence type="ECO:0000256" key="3">
    <source>
        <dbReference type="ARBA" id="ARBA00022989"/>
    </source>
</evidence>
<dbReference type="Pfam" id="PF07738">
    <property type="entry name" value="Sad1_UNC"/>
    <property type="match status" value="1"/>
</dbReference>
<dbReference type="Gene3D" id="2.60.120.260">
    <property type="entry name" value="Galactose-binding domain-like"/>
    <property type="match status" value="1"/>
</dbReference>
<protein>
    <recommendedName>
        <fullName evidence="6">SUN domain-containing protein</fullName>
    </recommendedName>
</protein>
<feature type="domain" description="SUN" evidence="6">
    <location>
        <begin position="103"/>
        <end position="273"/>
    </location>
</feature>
<dbReference type="GO" id="GO:0043495">
    <property type="term" value="F:protein-membrane adaptor activity"/>
    <property type="evidence" value="ECO:0007669"/>
    <property type="project" value="TreeGrafter"/>
</dbReference>
<sequence length="273" mass="31260">MDIRYNIMRSCVLKYLFGVAVIFFFASWLISMNRHHSKMLERLRDDIDKMAHVMLLKSGNPKCLKEMIDKGVEKHLPTIYDELYAIKKSLKEREYPGLASSKSILKIEGRVNYASEDLGAKIVSVEAEPLYSPNFIETLMGTEFVANPPGRILESKMEPGNCFAFRHGTAIVTINLPQLILIDQIGVQHISKKQSPNANIASAPKDFTVFAKAGNQDVLLGKFRYEWNQNKLLQTFGVQSTEKYNMLRFHFKSNHGHPDYTCVYRIIVYGKIY</sequence>
<dbReference type="PROSITE" id="PS51469">
    <property type="entry name" value="SUN"/>
    <property type="match status" value="1"/>
</dbReference>
<evidence type="ECO:0000256" key="4">
    <source>
        <dbReference type="ARBA" id="ARBA00023136"/>
    </source>
</evidence>
<keyword evidence="3 5" id="KW-1133">Transmembrane helix</keyword>
<dbReference type="STRING" id="37001.A0A1A9WJN2"/>
<dbReference type="Proteomes" id="UP000091820">
    <property type="component" value="Unassembled WGS sequence"/>
</dbReference>
<reference evidence="8" key="1">
    <citation type="submission" date="2014-03" db="EMBL/GenBank/DDBJ databases">
        <authorList>
            <person name="Aksoy S."/>
            <person name="Warren W."/>
            <person name="Wilson R.K."/>
        </authorList>
    </citation>
    <scope>NUCLEOTIDE SEQUENCE [LARGE SCALE GENOMIC DNA]</scope>
    <source>
        <strain evidence="8">IAEA</strain>
    </source>
</reference>
<evidence type="ECO:0000313" key="8">
    <source>
        <dbReference type="Proteomes" id="UP000091820"/>
    </source>
</evidence>
<name>A0A1A9WJN2_9MUSC</name>
<dbReference type="InterPro" id="IPR012919">
    <property type="entry name" value="SUN_dom"/>
</dbReference>
<organism evidence="7 8">
    <name type="scientific">Glossina brevipalpis</name>
    <dbReference type="NCBI Taxonomy" id="37001"/>
    <lineage>
        <taxon>Eukaryota</taxon>
        <taxon>Metazoa</taxon>
        <taxon>Ecdysozoa</taxon>
        <taxon>Arthropoda</taxon>
        <taxon>Hexapoda</taxon>
        <taxon>Insecta</taxon>
        <taxon>Pterygota</taxon>
        <taxon>Neoptera</taxon>
        <taxon>Endopterygota</taxon>
        <taxon>Diptera</taxon>
        <taxon>Brachycera</taxon>
        <taxon>Muscomorpha</taxon>
        <taxon>Hippoboscoidea</taxon>
        <taxon>Glossinidae</taxon>
        <taxon>Glossina</taxon>
    </lineage>
</organism>
<dbReference type="EnsemblMetazoa" id="GBRI022152-RA">
    <property type="protein sequence ID" value="GBRI022152-PA"/>
    <property type="gene ID" value="GBRI022152"/>
</dbReference>
<feature type="transmembrane region" description="Helical" evidence="5">
    <location>
        <begin position="12"/>
        <end position="30"/>
    </location>
</feature>
<evidence type="ECO:0000256" key="1">
    <source>
        <dbReference type="ARBA" id="ARBA00004370"/>
    </source>
</evidence>
<dbReference type="PANTHER" id="PTHR12911">
    <property type="entry name" value="SAD1/UNC-84-LIKE PROTEIN-RELATED"/>
    <property type="match status" value="1"/>
</dbReference>
<dbReference type="InterPro" id="IPR045119">
    <property type="entry name" value="SUN1-5"/>
</dbReference>
<dbReference type="GO" id="GO:0034993">
    <property type="term" value="C:meiotic nuclear membrane microtubule tethering complex"/>
    <property type="evidence" value="ECO:0007669"/>
    <property type="project" value="TreeGrafter"/>
</dbReference>
<evidence type="ECO:0000256" key="2">
    <source>
        <dbReference type="ARBA" id="ARBA00022692"/>
    </source>
</evidence>
<dbReference type="AlphaFoldDB" id="A0A1A9WJN2"/>
<dbReference type="PANTHER" id="PTHR12911:SF8">
    <property type="entry name" value="KLAROID PROTEIN-RELATED"/>
    <property type="match status" value="1"/>
</dbReference>
<comment type="subcellular location">
    <subcellularLocation>
        <location evidence="1">Membrane</location>
    </subcellularLocation>
</comment>
<proteinExistence type="predicted"/>
<evidence type="ECO:0000256" key="5">
    <source>
        <dbReference type="SAM" id="Phobius"/>
    </source>
</evidence>
<accession>A0A1A9WJN2</accession>
<reference evidence="7" key="2">
    <citation type="submission" date="2020-05" db="UniProtKB">
        <authorList>
            <consortium name="EnsemblMetazoa"/>
        </authorList>
    </citation>
    <scope>IDENTIFICATION</scope>
    <source>
        <strain evidence="7">IAEA</strain>
    </source>
</reference>
<keyword evidence="8" id="KW-1185">Reference proteome</keyword>
<dbReference type="VEuPathDB" id="VectorBase:GBRI022152"/>
<keyword evidence="4 5" id="KW-0472">Membrane</keyword>
<evidence type="ECO:0000313" key="7">
    <source>
        <dbReference type="EnsemblMetazoa" id="GBRI022152-PA"/>
    </source>
</evidence>